<dbReference type="InterPro" id="IPR011990">
    <property type="entry name" value="TPR-like_helical_dom_sf"/>
</dbReference>
<evidence type="ECO:0000259" key="7">
    <source>
        <dbReference type="Pfam" id="PF13086"/>
    </source>
</evidence>
<dbReference type="InterPro" id="IPR045529">
    <property type="entry name" value="DUF6469"/>
</dbReference>
<evidence type="ECO:0000256" key="5">
    <source>
        <dbReference type="SAM" id="MobiDB-lite"/>
    </source>
</evidence>
<evidence type="ECO:0000259" key="9">
    <source>
        <dbReference type="Pfam" id="PF20073"/>
    </source>
</evidence>
<dbReference type="CDD" id="cd18808">
    <property type="entry name" value="SF1_C_Upf1"/>
    <property type="match status" value="1"/>
</dbReference>
<feature type="domain" description="UvrD-like helicase ATP-binding" evidence="6">
    <location>
        <begin position="1242"/>
        <end position="1354"/>
    </location>
</feature>
<protein>
    <submittedName>
        <fullName evidence="10">Lupus brain antigen 1-like protein</fullName>
    </submittedName>
</protein>
<organism evidence="10">
    <name type="scientific">Aegilops tauschii</name>
    <name type="common">Tausch's goatgrass</name>
    <name type="synonym">Aegilops squarrosa</name>
    <dbReference type="NCBI Taxonomy" id="37682"/>
    <lineage>
        <taxon>Eukaryota</taxon>
        <taxon>Viridiplantae</taxon>
        <taxon>Streptophyta</taxon>
        <taxon>Embryophyta</taxon>
        <taxon>Tracheophyta</taxon>
        <taxon>Spermatophyta</taxon>
        <taxon>Magnoliopsida</taxon>
        <taxon>Liliopsida</taxon>
        <taxon>Poales</taxon>
        <taxon>Poaceae</taxon>
        <taxon>BOP clade</taxon>
        <taxon>Pooideae</taxon>
        <taxon>Triticodae</taxon>
        <taxon>Triticeae</taxon>
        <taxon>Triticinae</taxon>
        <taxon>Aegilops</taxon>
    </lineage>
</organism>
<evidence type="ECO:0000256" key="3">
    <source>
        <dbReference type="ARBA" id="ARBA00022806"/>
    </source>
</evidence>
<dbReference type="InterPro" id="IPR027417">
    <property type="entry name" value="P-loop_NTPase"/>
</dbReference>
<evidence type="ECO:0000256" key="4">
    <source>
        <dbReference type="ARBA" id="ARBA00022840"/>
    </source>
</evidence>
<dbReference type="SUPFAM" id="SSF52540">
    <property type="entry name" value="P-loop containing nucleoside triphosphate hydrolases"/>
    <property type="match status" value="2"/>
</dbReference>
<dbReference type="ExpressionAtlas" id="N1QPB7">
    <property type="expression patterns" value="baseline"/>
</dbReference>
<dbReference type="Pfam" id="PF13086">
    <property type="entry name" value="AAA_11"/>
    <property type="match status" value="2"/>
</dbReference>
<dbReference type="FunFam" id="3.40.50.300:FF:000326">
    <property type="entry name" value="P-loop containing nucleoside triphosphate hydrolase"/>
    <property type="match status" value="1"/>
</dbReference>
<name>N1QPB7_AEGTA</name>
<feature type="region of interest" description="Disordered" evidence="5">
    <location>
        <begin position="2620"/>
        <end position="2686"/>
    </location>
</feature>
<dbReference type="GO" id="GO:0005524">
    <property type="term" value="F:ATP binding"/>
    <property type="evidence" value="ECO:0007669"/>
    <property type="project" value="UniProtKB-KW"/>
</dbReference>
<dbReference type="SUPFAM" id="SSF48452">
    <property type="entry name" value="TPR-like"/>
    <property type="match status" value="1"/>
</dbReference>
<dbReference type="GO" id="GO:0004386">
    <property type="term" value="F:helicase activity"/>
    <property type="evidence" value="ECO:0007669"/>
    <property type="project" value="UniProtKB-KW"/>
</dbReference>
<evidence type="ECO:0000259" key="8">
    <source>
        <dbReference type="Pfam" id="PF13087"/>
    </source>
</evidence>
<dbReference type="InterPro" id="IPR039904">
    <property type="entry name" value="TRANK1"/>
</dbReference>
<evidence type="ECO:0000313" key="10">
    <source>
        <dbReference type="EnsemblPlants" id="EMT00889"/>
    </source>
</evidence>
<accession>N1QPB7</accession>
<dbReference type="Pfam" id="PF20073">
    <property type="entry name" value="DUF6469"/>
    <property type="match status" value="1"/>
</dbReference>
<reference evidence="10" key="1">
    <citation type="submission" date="2015-06" db="UniProtKB">
        <authorList>
            <consortium name="EnsemblPlants"/>
        </authorList>
    </citation>
    <scope>IDENTIFICATION</scope>
</reference>
<dbReference type="InterPro" id="IPR041679">
    <property type="entry name" value="DNA2/NAM7-like_C"/>
</dbReference>
<dbReference type="PANTHER" id="PTHR21529:SF7">
    <property type="entry name" value="GENOME ASSEMBLY, CHROMOSOME: II"/>
    <property type="match status" value="1"/>
</dbReference>
<evidence type="ECO:0000256" key="1">
    <source>
        <dbReference type="ARBA" id="ARBA00022741"/>
    </source>
</evidence>
<dbReference type="InterPro" id="IPR047187">
    <property type="entry name" value="SF1_C_Upf1"/>
</dbReference>
<dbReference type="Pfam" id="PF13087">
    <property type="entry name" value="AAA_12"/>
    <property type="match status" value="1"/>
</dbReference>
<evidence type="ECO:0000256" key="2">
    <source>
        <dbReference type="ARBA" id="ARBA00022801"/>
    </source>
</evidence>
<dbReference type="EnsemblPlants" id="EMT00889">
    <property type="protein sequence ID" value="EMT00889"/>
    <property type="gene ID" value="F775_02624"/>
</dbReference>
<keyword evidence="4" id="KW-0067">ATP-binding</keyword>
<feature type="domain" description="DNA2/NAM7 helicase helicase" evidence="7">
    <location>
        <begin position="234"/>
        <end position="356"/>
    </location>
</feature>
<feature type="domain" description="DUF6469" evidence="9">
    <location>
        <begin position="80"/>
        <end position="187"/>
    </location>
</feature>
<feature type="compositionally biased region" description="Basic residues" evidence="5">
    <location>
        <begin position="2672"/>
        <end position="2683"/>
    </location>
</feature>
<dbReference type="PANTHER" id="PTHR21529">
    <property type="entry name" value="MAMMARY TURMOR VIRUS RECEPTOR HOMOLOG 1, 2 MTVR1, 2"/>
    <property type="match status" value="1"/>
</dbReference>
<sequence length="2875" mass="325125">MAEMDLGDVVLSWSIRDINDDDLYRDKVETIPCKFKSVDHYLQSYRLPLIEETRSDLCSCLELINEAPSSKILSMEVAGKSGLYFMDVDFWDNGAGFSTETYTARNGDIFILSSLKPESAEDLNRYGVTYCLAMVTEVSLDDEYQKGFRVKVAKDIGLEEEDLSKFRHAIFLTNIMTNIRIWKALSFDTHMDNNFTVIKSLLAPTNLGDDVCGICVAQDGSLLPSLTEQLLSIKLNQSQLDAIESVISAVRCRHMNLLKLIWGPPGTGKTKTVSALLWALACVKCRTLTCAPTNVAVVGVCTRFLQNLKEFNEHIDENGLPFSLGDVLLFGNKYNMDITEDLQEIFLDFRVDDLVECFSSLSGWKYRIASMVSFFDDCVSRYDMLLEDEGNSDPVSFLDFIKKQFDATAIALKRCIMNLWVHLPGRCFSRDSVVNISSLLNMLEIFGTLLCNVDLTEDCLKRALGCLSNENSVCVKPISSIEKELDGASSYRLHHMEIAPLDVLIVDEAAQVRECELVIPLRLHWLKHVVLVGDDCQLSAMVKSQVCKEAGFGTSLFGRLVMLGFDKHLLNIQYRMNPIISLFPNVQFYERKILDGSNVLSPSYNKDYTCFPFDSYTFINLTDGREDKEGTGNSRRNMVEVAVVLHLIQTIFKCWKSTGKVLSVGVVSPYSSQVDAIKGRLGKQYDTCDGFHVRVKSIDGFQGEEDDIIILSTVRSNGRGVVGFLADNQRTNVALTRAKHCLWIVGNARTLYKSGTVWTDLVSDAQRRKCVFNATNDTALCKLVLQVKQDLDELEDLLNAESAVFSNTRWKGHVLLCRMVIVSDEFRKSFTKLKSSQLRREILQKLVKVGGGWRTPVRNLDVPGVSNLAKVYKIRDLYLIWSTDLEKSEERYIQIIRIWDLLSQQHVARTVQRLENLFSMYTDDYLDHCRGVQTLGKLEVPMVWDVEHDIIHYKKDCRVDAQEEHDLVDTSYTMENSKVRESFLLMKFYSLSSGVAKHLLTASDGSEIDIPFELTDEEKVIIQFPVTSFILGRSGTGKTTVLTMKLIQKEQQSLIASQGLHLDGDDLSGLDEKDIVPLKDAGEGFVKQVFITVSPKLCSAIKNHISGLKRFGSGDVSDQPSILHMHDIIDDQEEFTDIPDNFSNLPHEHYPLTITYRKFLMMLDGTCRTSFLDVFYGELQSSIDRGHSNSRALQTFIESKEVTYEKFAATYWPRFNADLTKNLDASTVFTEIVSHIKGRYQASSPYISKLGRQDYVILSDKRFSSLNSEKRDRIYNIFVDYESMKSTAREFDLSDFVNSLHTSLVSEGYNGDLLDFVYIDEVQDLTMTQIALLKYVCRNFKEGFLFAGDTAQTIARGIDFRFEDIRSLFYTAFLSETEAFNQGSQQGKQVKLSDMFQLTQNFRTHCGILHMAQSIMSLLYFFFPSSVDKLNPETGLVYGEAPVLLESDNDENAIMTIFGEIKSKHGSMHGFGAEQVILVRDDATKKQIVDLVGKQALVLTIVECKGLEFQDVLLYNFFGSSPLRNKWRVLYGYMKDKDIIAQSEEISHPGFDRSKHHLLCSELKQLYVAITRTRQRLWICENTDDYCRPMFDYWKKLCLVEVRLLDSNLVQAMQTGSSADDWRLRGTKLFNEGQFEMATMCFEKAGDTYREKWARAAGLVATAERAMSSNLEKGNAQLQTASEIYESIGMHEKAATCYIKLGDYKRAGMIYMQKCGASRLEDAGDCFAMTESWSDAADVYFKAKCYTKCFLMCSKGKQLFNLGLQFLQQLEDHLAENSKSLEVSAIRKTYLENCAQHYFVCRDIKHMIHFVKAFSSMDHVRAFLKSRNLVDELFSLEMEKGNFLEAAGMAKHKGDVLLEVDMLEKADMFEDATRLLLLNIIVDSFWSSNSRGWPPKRYAEKEGSLARAKQMAKKVSEGFYSFACLEADALSDMKRSLPSLNCTLLDGRKCENLFVEFIASRLILDVHLQSQTSEYNLELGPGSEDDSSCNDMVARNQISPQTLAYAWNHWKSIIIKVLSHLHHTDGPELNDYEVLYEELCCRNSLQQDGNRCWLDVLQCHSCAQSFLMNELSSVGLSVLKKLETIVQIYPNPASSYALVRTTLIIKEIANFLEEPEFSMPKSTMKLRSFSALCERRFFELVFLVWRDGATRSLLRILDSPASYCLIADSLGANLRPRNKNLTYGHLGRTTVLLLHAARLDDALISRLLQYLDNDSDWAKFFRHLKRFLDTGVDRSYLIKNFRTALNSTFYDVTWRNELDYISPICYVGLMECLGFLASSYLLQKGCIYGTKSLLLNMLDCRTSKVYLDSCLVSNSSPDPDLEEMTFLSGRFIFDTIMSILRNKNTLRDWVQKTSTPSCSYTAVLLRLVVTLYPLILTHDGLGNCYEATNILLKHGVFKDLPVEFSQKIVRVLQLQMRSRTRGNFRRALADAVAAIGDRMVVMGPPKDIASFQNINADMISTEDLGDVQKVMAILRPEEASSVKEEAALLEKSDGKKNIPKAVPANKVESTSEIDLSDENTPFWDKFGAFQANKEGQKDARVIIQFLRSVVRWMEQAGFTGKLDAQLLEDIRRIRSEFDECIAGMEKTACLTLEDLYSIWGDGENKLQTVISFVSSARASMEEDDRRNVQPQTDRAVEWTGCSDSEPDTGGSNEVEPLKEEAVAAASTSQKAAQKHKGKRKSKKVSYGNKEQRIWGMGKNIITDQVGYENSFADSFDNLLGNMKIREHSIDLSAIGVNSVDLSDMDGVFAEDATSGKEVTCQEDQRRDAQTGFDASVRPSLLSLSQVLQQKRIQSSVAEVDLDIAFHDKLLGVGEWHSRKKDLSCSRIKSRGSGLLFAIFHHNGCPYDLDSASCGRGGAGELTRDCAHTTHVHLCR</sequence>
<dbReference type="Gene3D" id="3.40.50.300">
    <property type="entry name" value="P-loop containing nucleotide triphosphate hydrolases"/>
    <property type="match status" value="4"/>
</dbReference>
<dbReference type="InterPro" id="IPR041677">
    <property type="entry name" value="DNA2/NAM7_AAA_11"/>
</dbReference>
<feature type="domain" description="DNA2/NAM7 helicase helicase" evidence="7">
    <location>
        <begin position="485"/>
        <end position="545"/>
    </location>
</feature>
<evidence type="ECO:0000259" key="6">
    <source>
        <dbReference type="Pfam" id="PF00580"/>
    </source>
</evidence>
<keyword evidence="3" id="KW-0347">Helicase</keyword>
<dbReference type="GO" id="GO:0005694">
    <property type="term" value="C:chromosome"/>
    <property type="evidence" value="ECO:0007669"/>
    <property type="project" value="UniProtKB-ARBA"/>
</dbReference>
<keyword evidence="2" id="KW-0378">Hydrolase</keyword>
<dbReference type="Pfam" id="PF00580">
    <property type="entry name" value="UvrD-helicase"/>
    <property type="match status" value="1"/>
</dbReference>
<feature type="domain" description="DNA2/NAM7 helicase-like C-terminal" evidence="8">
    <location>
        <begin position="553"/>
        <end position="748"/>
    </location>
</feature>
<dbReference type="GO" id="GO:0016787">
    <property type="term" value="F:hydrolase activity"/>
    <property type="evidence" value="ECO:0007669"/>
    <property type="project" value="UniProtKB-KW"/>
</dbReference>
<keyword evidence="1" id="KW-0547">Nucleotide-binding</keyword>
<dbReference type="InterPro" id="IPR014016">
    <property type="entry name" value="UvrD-like_ATP-bd"/>
</dbReference>
<feature type="compositionally biased region" description="Low complexity" evidence="5">
    <location>
        <begin position="2662"/>
        <end position="2671"/>
    </location>
</feature>
<proteinExistence type="predicted"/>